<protein>
    <submittedName>
        <fullName evidence="6">LysR family transcriptional regulator</fullName>
    </submittedName>
</protein>
<dbReference type="InterPro" id="IPR036388">
    <property type="entry name" value="WH-like_DNA-bd_sf"/>
</dbReference>
<dbReference type="AlphaFoldDB" id="A0A1E7Z967"/>
<keyword evidence="7" id="KW-1185">Reference proteome</keyword>
<evidence type="ECO:0000259" key="5">
    <source>
        <dbReference type="PROSITE" id="PS50931"/>
    </source>
</evidence>
<dbReference type="SUPFAM" id="SSF46785">
    <property type="entry name" value="Winged helix' DNA-binding domain"/>
    <property type="match status" value="1"/>
</dbReference>
<dbReference type="FunFam" id="3.40.190.290:FF:000001">
    <property type="entry name" value="Transcriptional regulator, LysR family"/>
    <property type="match status" value="1"/>
</dbReference>
<name>A0A1E7Z967_9ALTE</name>
<dbReference type="InterPro" id="IPR000847">
    <property type="entry name" value="LysR_HTH_N"/>
</dbReference>
<comment type="caution">
    <text evidence="6">The sequence shown here is derived from an EMBL/GenBank/DDBJ whole genome shotgun (WGS) entry which is preliminary data.</text>
</comment>
<evidence type="ECO:0000313" key="7">
    <source>
        <dbReference type="Proteomes" id="UP000175691"/>
    </source>
</evidence>
<dbReference type="GO" id="GO:0003700">
    <property type="term" value="F:DNA-binding transcription factor activity"/>
    <property type="evidence" value="ECO:0007669"/>
    <property type="project" value="InterPro"/>
</dbReference>
<evidence type="ECO:0000256" key="2">
    <source>
        <dbReference type="ARBA" id="ARBA00023015"/>
    </source>
</evidence>
<dbReference type="InterPro" id="IPR058163">
    <property type="entry name" value="LysR-type_TF_proteobact-type"/>
</dbReference>
<reference evidence="6 7" key="1">
    <citation type="submission" date="2016-08" db="EMBL/GenBank/DDBJ databases">
        <authorList>
            <person name="Seilhamer J.J."/>
        </authorList>
    </citation>
    <scope>NUCLEOTIDE SEQUENCE [LARGE SCALE GENOMIC DNA]</scope>
    <source>
        <strain evidence="6 7">KCTC 42603</strain>
    </source>
</reference>
<comment type="similarity">
    <text evidence="1">Belongs to the LysR transcriptional regulatory family.</text>
</comment>
<evidence type="ECO:0000256" key="3">
    <source>
        <dbReference type="ARBA" id="ARBA00023125"/>
    </source>
</evidence>
<dbReference type="OrthoDB" id="9786526at2"/>
<dbReference type="Gene3D" id="1.10.10.10">
    <property type="entry name" value="Winged helix-like DNA-binding domain superfamily/Winged helix DNA-binding domain"/>
    <property type="match status" value="1"/>
</dbReference>
<evidence type="ECO:0000256" key="4">
    <source>
        <dbReference type="ARBA" id="ARBA00023163"/>
    </source>
</evidence>
<accession>A0A1E7Z967</accession>
<keyword evidence="4" id="KW-0804">Transcription</keyword>
<keyword evidence="3" id="KW-0238">DNA-binding</keyword>
<dbReference type="FunFam" id="1.10.10.10:FF:000001">
    <property type="entry name" value="LysR family transcriptional regulator"/>
    <property type="match status" value="1"/>
</dbReference>
<evidence type="ECO:0000313" key="6">
    <source>
        <dbReference type="EMBL" id="OFC70070.1"/>
    </source>
</evidence>
<dbReference type="PANTHER" id="PTHR30537">
    <property type="entry name" value="HTH-TYPE TRANSCRIPTIONAL REGULATOR"/>
    <property type="match status" value="1"/>
</dbReference>
<dbReference type="Pfam" id="PF03466">
    <property type="entry name" value="LysR_substrate"/>
    <property type="match status" value="1"/>
</dbReference>
<dbReference type="Proteomes" id="UP000175691">
    <property type="component" value="Unassembled WGS sequence"/>
</dbReference>
<organism evidence="6 7">
    <name type="scientific">Alteromonas confluentis</name>
    <dbReference type="NCBI Taxonomy" id="1656094"/>
    <lineage>
        <taxon>Bacteria</taxon>
        <taxon>Pseudomonadati</taxon>
        <taxon>Pseudomonadota</taxon>
        <taxon>Gammaproteobacteria</taxon>
        <taxon>Alteromonadales</taxon>
        <taxon>Alteromonadaceae</taxon>
        <taxon>Alteromonas/Salinimonas group</taxon>
        <taxon>Alteromonas</taxon>
    </lineage>
</organism>
<dbReference type="RefSeq" id="WP_070126172.1">
    <property type="nucleotide sequence ID" value="NZ_MDHN01000031.1"/>
</dbReference>
<feature type="domain" description="HTH lysR-type" evidence="5">
    <location>
        <begin position="4"/>
        <end position="61"/>
    </location>
</feature>
<dbReference type="GO" id="GO:0006351">
    <property type="term" value="P:DNA-templated transcription"/>
    <property type="evidence" value="ECO:0007669"/>
    <property type="project" value="TreeGrafter"/>
</dbReference>
<dbReference type="GO" id="GO:0043565">
    <property type="term" value="F:sequence-specific DNA binding"/>
    <property type="evidence" value="ECO:0007669"/>
    <property type="project" value="TreeGrafter"/>
</dbReference>
<dbReference type="PROSITE" id="PS50931">
    <property type="entry name" value="HTH_LYSR"/>
    <property type="match status" value="1"/>
</dbReference>
<dbReference type="InterPro" id="IPR036390">
    <property type="entry name" value="WH_DNA-bd_sf"/>
</dbReference>
<dbReference type="SUPFAM" id="SSF53850">
    <property type="entry name" value="Periplasmic binding protein-like II"/>
    <property type="match status" value="1"/>
</dbReference>
<dbReference type="InterPro" id="IPR005119">
    <property type="entry name" value="LysR_subst-bd"/>
</dbReference>
<gene>
    <name evidence="6" type="ORF">BFC18_15170</name>
</gene>
<dbReference type="PANTHER" id="PTHR30537:SF5">
    <property type="entry name" value="HTH-TYPE TRANSCRIPTIONAL ACTIVATOR TTDR-RELATED"/>
    <property type="match status" value="1"/>
</dbReference>
<sequence length="303" mass="34278">MPQPKADDMLLFVYVVEEGSFSRVSVKHEITMSVVSKRIARLEKALNVQLLYRTTRKLSLTDAGQALYKKAKVAQEALQDAQDVIAGYGSDVRGRIRITMPVVSANLVLNHALTEFCEQYPNVRVELKITNRFVDIIDEGFDLAIRTAQLEDSSLIARRLIDSDWIVCASPGYLQTYGRPQHPDDLASHHCLIYKYEGSGPDNWSFVLDGNEHQVQVQGRFQTNTLDSIKQGALAGFGIGYLPRALIHEELLSGQVESVLHEYIGKKLGIYAVYPKSRQPDKKLNLLVEHFRNALLRKREYFS</sequence>
<proteinExistence type="inferred from homology"/>
<evidence type="ECO:0000256" key="1">
    <source>
        <dbReference type="ARBA" id="ARBA00009437"/>
    </source>
</evidence>
<dbReference type="EMBL" id="MDHN01000031">
    <property type="protein sequence ID" value="OFC70070.1"/>
    <property type="molecule type" value="Genomic_DNA"/>
</dbReference>
<dbReference type="CDD" id="cd08422">
    <property type="entry name" value="PBP2_CrgA_like"/>
    <property type="match status" value="1"/>
</dbReference>
<dbReference type="STRING" id="1656094.BFC18_15170"/>
<dbReference type="Gene3D" id="3.40.190.290">
    <property type="match status" value="1"/>
</dbReference>
<dbReference type="Pfam" id="PF00126">
    <property type="entry name" value="HTH_1"/>
    <property type="match status" value="1"/>
</dbReference>
<keyword evidence="2" id="KW-0805">Transcription regulation</keyword>